<keyword evidence="7" id="KW-0732">Signal</keyword>
<name>A0A7R9E4F3_9NEOP</name>
<dbReference type="Gene3D" id="2.40.10.10">
    <property type="entry name" value="Trypsin-like serine proteases"/>
    <property type="match status" value="1"/>
</dbReference>
<evidence type="ECO:0000256" key="7">
    <source>
        <dbReference type="SAM" id="SignalP"/>
    </source>
</evidence>
<dbReference type="Pfam" id="PF00089">
    <property type="entry name" value="Trypsin"/>
    <property type="match status" value="1"/>
</dbReference>
<feature type="compositionally biased region" description="Basic and acidic residues" evidence="6">
    <location>
        <begin position="53"/>
        <end position="68"/>
    </location>
</feature>
<keyword evidence="1 5" id="KW-0645">Protease</keyword>
<organism evidence="9">
    <name type="scientific">Timema monikensis</name>
    <dbReference type="NCBI Taxonomy" id="170555"/>
    <lineage>
        <taxon>Eukaryota</taxon>
        <taxon>Metazoa</taxon>
        <taxon>Ecdysozoa</taxon>
        <taxon>Arthropoda</taxon>
        <taxon>Hexapoda</taxon>
        <taxon>Insecta</taxon>
        <taxon>Pterygota</taxon>
        <taxon>Neoptera</taxon>
        <taxon>Polyneoptera</taxon>
        <taxon>Phasmatodea</taxon>
        <taxon>Timematodea</taxon>
        <taxon>Timematoidea</taxon>
        <taxon>Timematidae</taxon>
        <taxon>Timema</taxon>
    </lineage>
</organism>
<evidence type="ECO:0000256" key="1">
    <source>
        <dbReference type="ARBA" id="ARBA00022670"/>
    </source>
</evidence>
<evidence type="ECO:0000256" key="6">
    <source>
        <dbReference type="SAM" id="MobiDB-lite"/>
    </source>
</evidence>
<proteinExistence type="predicted"/>
<evidence type="ECO:0000313" key="9">
    <source>
        <dbReference type="EMBL" id="CAD7426257.1"/>
    </source>
</evidence>
<dbReference type="InterPro" id="IPR009003">
    <property type="entry name" value="Peptidase_S1_PA"/>
</dbReference>
<keyword evidence="3 5" id="KW-0720">Serine protease</keyword>
<dbReference type="PANTHER" id="PTHR24252:SF7">
    <property type="entry name" value="HYALIN"/>
    <property type="match status" value="1"/>
</dbReference>
<reference evidence="9" key="1">
    <citation type="submission" date="2020-11" db="EMBL/GenBank/DDBJ databases">
        <authorList>
            <person name="Tran Van P."/>
        </authorList>
    </citation>
    <scope>NUCLEOTIDE SEQUENCE</scope>
</reference>
<evidence type="ECO:0000256" key="2">
    <source>
        <dbReference type="ARBA" id="ARBA00022801"/>
    </source>
</evidence>
<evidence type="ECO:0000256" key="3">
    <source>
        <dbReference type="ARBA" id="ARBA00022825"/>
    </source>
</evidence>
<dbReference type="FunFam" id="2.40.10.10:FF:000003">
    <property type="entry name" value="Transmembrane serine protease 3"/>
    <property type="match status" value="1"/>
</dbReference>
<dbReference type="SMART" id="SM00020">
    <property type="entry name" value="Tryp_SPc"/>
    <property type="match status" value="1"/>
</dbReference>
<dbReference type="CDD" id="cd00190">
    <property type="entry name" value="Tryp_SPc"/>
    <property type="match status" value="1"/>
</dbReference>
<protein>
    <recommendedName>
        <fullName evidence="8">Peptidase S1 domain-containing protein</fullName>
    </recommendedName>
</protein>
<dbReference type="GO" id="GO:0006508">
    <property type="term" value="P:proteolysis"/>
    <property type="evidence" value="ECO:0007669"/>
    <property type="project" value="UniProtKB-KW"/>
</dbReference>
<dbReference type="InterPro" id="IPR001254">
    <property type="entry name" value="Trypsin_dom"/>
</dbReference>
<feature type="region of interest" description="Disordered" evidence="6">
    <location>
        <begin position="23"/>
        <end position="69"/>
    </location>
</feature>
<evidence type="ECO:0000256" key="4">
    <source>
        <dbReference type="ARBA" id="ARBA00023157"/>
    </source>
</evidence>
<accession>A0A7R9E4F3</accession>
<dbReference type="AlphaFoldDB" id="A0A7R9E4F3"/>
<dbReference type="PRINTS" id="PR00722">
    <property type="entry name" value="CHYMOTRYPSIN"/>
</dbReference>
<feature type="domain" description="Peptidase S1" evidence="8">
    <location>
        <begin position="81"/>
        <end position="329"/>
    </location>
</feature>
<dbReference type="InterPro" id="IPR033116">
    <property type="entry name" value="TRYPSIN_SER"/>
</dbReference>
<dbReference type="PROSITE" id="PS00134">
    <property type="entry name" value="TRYPSIN_HIS"/>
    <property type="match status" value="1"/>
</dbReference>
<dbReference type="PROSITE" id="PS00135">
    <property type="entry name" value="TRYPSIN_SER"/>
    <property type="match status" value="1"/>
</dbReference>
<keyword evidence="4" id="KW-1015">Disulfide bond</keyword>
<dbReference type="EMBL" id="OB793152">
    <property type="protein sequence ID" value="CAD7426257.1"/>
    <property type="molecule type" value="Genomic_DNA"/>
</dbReference>
<gene>
    <name evidence="9" type="ORF">TMSB3V08_LOCUS3150</name>
</gene>
<keyword evidence="2 5" id="KW-0378">Hydrolase</keyword>
<sequence>MDATVFMSVVILHALNFVSSSPAHDYSHNAQRNTTQRYRRSGGYPKFPVGTDSGKKEEESECGTRDVYHQPSYSGKPVPKVVGGTAAPYGAYPWTVEIKAYRPNKRKFEHHCGGAVVGPRLVMTAAHCLQNEQADQLRIVVGEHFIEQRDQYEKSFRVEDVLIHPKFRKVGFYSNDIALLKVKPVGDQGIQFNSHVRSICLPEQSTQSKEGAWCLVTGWGAQNPDDVESQSQSLQVAAVSLLDLATCRRSDVYGGRHQDILDSMVCAGVLEGGVDACGGDSGGPLACEVDGRFVLTGLVSWGDGCAKKNRPGVYTRISHYVDWLEQARKQLGV</sequence>
<dbReference type="InterPro" id="IPR018114">
    <property type="entry name" value="TRYPSIN_HIS"/>
</dbReference>
<feature type="signal peptide" evidence="7">
    <location>
        <begin position="1"/>
        <end position="20"/>
    </location>
</feature>
<feature type="compositionally biased region" description="Polar residues" evidence="6">
    <location>
        <begin position="23"/>
        <end position="36"/>
    </location>
</feature>
<dbReference type="InterPro" id="IPR001314">
    <property type="entry name" value="Peptidase_S1A"/>
</dbReference>
<evidence type="ECO:0000259" key="8">
    <source>
        <dbReference type="PROSITE" id="PS50240"/>
    </source>
</evidence>
<dbReference type="PANTHER" id="PTHR24252">
    <property type="entry name" value="ACROSIN-RELATED"/>
    <property type="match status" value="1"/>
</dbReference>
<feature type="chain" id="PRO_5030942601" description="Peptidase S1 domain-containing protein" evidence="7">
    <location>
        <begin position="21"/>
        <end position="333"/>
    </location>
</feature>
<dbReference type="PROSITE" id="PS50240">
    <property type="entry name" value="TRYPSIN_DOM"/>
    <property type="match status" value="1"/>
</dbReference>
<dbReference type="SUPFAM" id="SSF50494">
    <property type="entry name" value="Trypsin-like serine proteases"/>
    <property type="match status" value="1"/>
</dbReference>
<dbReference type="GO" id="GO:0004252">
    <property type="term" value="F:serine-type endopeptidase activity"/>
    <property type="evidence" value="ECO:0007669"/>
    <property type="project" value="InterPro"/>
</dbReference>
<evidence type="ECO:0000256" key="5">
    <source>
        <dbReference type="RuleBase" id="RU363034"/>
    </source>
</evidence>
<dbReference type="InterPro" id="IPR043504">
    <property type="entry name" value="Peptidase_S1_PA_chymotrypsin"/>
</dbReference>